<keyword evidence="2" id="KW-1185">Reference proteome</keyword>
<protein>
    <submittedName>
        <fullName evidence="1">Uncharacterized protein</fullName>
    </submittedName>
</protein>
<dbReference type="OrthoDB" id="9906859at2"/>
<dbReference type="EMBL" id="SNWM01000003">
    <property type="protein sequence ID" value="TDO21924.1"/>
    <property type="molecule type" value="Genomic_DNA"/>
</dbReference>
<comment type="caution">
    <text evidence="1">The sequence shown here is derived from an EMBL/GenBank/DDBJ whole genome shotgun (WGS) entry which is preliminary data.</text>
</comment>
<evidence type="ECO:0000313" key="1">
    <source>
        <dbReference type="EMBL" id="TDO21924.1"/>
    </source>
</evidence>
<accession>A0A4R6IIV9</accession>
<dbReference type="AlphaFoldDB" id="A0A4R6IIV9"/>
<proteinExistence type="predicted"/>
<organism evidence="1 2">
    <name type="scientific">Pedobacter duraquae</name>
    <dbReference type="NCBI Taxonomy" id="425511"/>
    <lineage>
        <taxon>Bacteria</taxon>
        <taxon>Pseudomonadati</taxon>
        <taxon>Bacteroidota</taxon>
        <taxon>Sphingobacteriia</taxon>
        <taxon>Sphingobacteriales</taxon>
        <taxon>Sphingobacteriaceae</taxon>
        <taxon>Pedobacter</taxon>
    </lineage>
</organism>
<sequence length="122" mass="14370">MAKKMTSEEKHYWDLSEVYLAEYEDHTDHYARVLQAMGVIVEMESDLAEFLTKGKPTEKTNRQRKRLDILCAAVNSFTVASERGLQFKKVMHKLFAREHEQLLRITELEKEVIKLQKTLQDL</sequence>
<name>A0A4R6IIV9_9SPHI</name>
<gene>
    <name evidence="1" type="ORF">CLV32_3032</name>
</gene>
<evidence type="ECO:0000313" key="2">
    <source>
        <dbReference type="Proteomes" id="UP000295499"/>
    </source>
</evidence>
<dbReference type="Proteomes" id="UP000295499">
    <property type="component" value="Unassembled WGS sequence"/>
</dbReference>
<dbReference type="RefSeq" id="WP_133556820.1">
    <property type="nucleotide sequence ID" value="NZ_SNWM01000003.1"/>
</dbReference>
<reference evidence="1 2" key="1">
    <citation type="submission" date="2019-03" db="EMBL/GenBank/DDBJ databases">
        <title>Genomic Encyclopedia of Archaeal and Bacterial Type Strains, Phase II (KMG-II): from individual species to whole genera.</title>
        <authorList>
            <person name="Goeker M."/>
        </authorList>
    </citation>
    <scope>NUCLEOTIDE SEQUENCE [LARGE SCALE GENOMIC DNA]</scope>
    <source>
        <strain evidence="1 2">DSM 19034</strain>
    </source>
</reference>